<feature type="transmembrane region" description="Helical" evidence="1">
    <location>
        <begin position="108"/>
        <end position="131"/>
    </location>
</feature>
<name>A0ABW2Y9G1_9GAMM</name>
<proteinExistence type="predicted"/>
<dbReference type="EMBL" id="JBHTIF010000001">
    <property type="protein sequence ID" value="MFD0724221.1"/>
    <property type="molecule type" value="Genomic_DNA"/>
</dbReference>
<accession>A0ABW2Y9G1</accession>
<comment type="caution">
    <text evidence="2">The sequence shown here is derived from an EMBL/GenBank/DDBJ whole genome shotgun (WGS) entry which is preliminary data.</text>
</comment>
<keyword evidence="1" id="KW-1133">Transmembrane helix</keyword>
<feature type="transmembrane region" description="Helical" evidence="1">
    <location>
        <begin position="7"/>
        <end position="28"/>
    </location>
</feature>
<reference evidence="3" key="1">
    <citation type="journal article" date="2019" name="Int. J. Syst. Evol. Microbiol.">
        <title>The Global Catalogue of Microorganisms (GCM) 10K type strain sequencing project: providing services to taxonomists for standard genome sequencing and annotation.</title>
        <authorList>
            <consortium name="The Broad Institute Genomics Platform"/>
            <consortium name="The Broad Institute Genome Sequencing Center for Infectious Disease"/>
            <person name="Wu L."/>
            <person name="Ma J."/>
        </authorList>
    </citation>
    <scope>NUCLEOTIDE SEQUENCE [LARGE SCALE GENOMIC DNA]</scope>
    <source>
        <strain evidence="3">CCUG 55585</strain>
    </source>
</reference>
<protein>
    <recommendedName>
        <fullName evidence="4">Sugar transporter</fullName>
    </recommendedName>
</protein>
<keyword evidence="1" id="KW-0812">Transmembrane</keyword>
<feature type="transmembrane region" description="Helical" evidence="1">
    <location>
        <begin position="54"/>
        <end position="75"/>
    </location>
</feature>
<organism evidence="2 3">
    <name type="scientific">Lysobacter brunescens</name>
    <dbReference type="NCBI Taxonomy" id="262323"/>
    <lineage>
        <taxon>Bacteria</taxon>
        <taxon>Pseudomonadati</taxon>
        <taxon>Pseudomonadota</taxon>
        <taxon>Gammaproteobacteria</taxon>
        <taxon>Lysobacterales</taxon>
        <taxon>Lysobacteraceae</taxon>
        <taxon>Lysobacter</taxon>
    </lineage>
</organism>
<feature type="transmembrane region" description="Helical" evidence="1">
    <location>
        <begin position="82"/>
        <end position="102"/>
    </location>
</feature>
<gene>
    <name evidence="2" type="ORF">ACFQ0E_01285</name>
</gene>
<evidence type="ECO:0008006" key="4">
    <source>
        <dbReference type="Google" id="ProtNLM"/>
    </source>
</evidence>
<evidence type="ECO:0000313" key="3">
    <source>
        <dbReference type="Proteomes" id="UP001597110"/>
    </source>
</evidence>
<evidence type="ECO:0000256" key="1">
    <source>
        <dbReference type="SAM" id="Phobius"/>
    </source>
</evidence>
<dbReference type="Proteomes" id="UP001597110">
    <property type="component" value="Unassembled WGS sequence"/>
</dbReference>
<keyword evidence="3" id="KW-1185">Reference proteome</keyword>
<sequence>MREKPPLWFWIVAVLMMLWNGVGVMAYIGEAMMSADALQALPEAQRTLILGRPAWATAAYAVAVFGGVAGCLLLLIRRRSAIAVLALSLLGVLVQMGHAFLLADAFRLVGPAGTVLPALVIAGALFLVWFARHARAKGWLR</sequence>
<evidence type="ECO:0000313" key="2">
    <source>
        <dbReference type="EMBL" id="MFD0724221.1"/>
    </source>
</evidence>
<dbReference type="RefSeq" id="WP_386821895.1">
    <property type="nucleotide sequence ID" value="NZ_JBHTIF010000001.1"/>
</dbReference>
<keyword evidence="1" id="KW-0472">Membrane</keyword>